<evidence type="ECO:0000313" key="1">
    <source>
        <dbReference type="EMBL" id="KJB33037.1"/>
    </source>
</evidence>
<reference evidence="1 2" key="1">
    <citation type="journal article" date="2012" name="Nature">
        <title>Repeated polyploidization of Gossypium genomes and the evolution of spinnable cotton fibres.</title>
        <authorList>
            <person name="Paterson A.H."/>
            <person name="Wendel J.F."/>
            <person name="Gundlach H."/>
            <person name="Guo H."/>
            <person name="Jenkins J."/>
            <person name="Jin D."/>
            <person name="Llewellyn D."/>
            <person name="Showmaker K.C."/>
            <person name="Shu S."/>
            <person name="Udall J."/>
            <person name="Yoo M.J."/>
            <person name="Byers R."/>
            <person name="Chen W."/>
            <person name="Doron-Faigenboim A."/>
            <person name="Duke M.V."/>
            <person name="Gong L."/>
            <person name="Grimwood J."/>
            <person name="Grover C."/>
            <person name="Grupp K."/>
            <person name="Hu G."/>
            <person name="Lee T.H."/>
            <person name="Li J."/>
            <person name="Lin L."/>
            <person name="Liu T."/>
            <person name="Marler B.S."/>
            <person name="Page J.T."/>
            <person name="Roberts A.W."/>
            <person name="Romanel E."/>
            <person name="Sanders W.S."/>
            <person name="Szadkowski E."/>
            <person name="Tan X."/>
            <person name="Tang H."/>
            <person name="Xu C."/>
            <person name="Wang J."/>
            <person name="Wang Z."/>
            <person name="Zhang D."/>
            <person name="Zhang L."/>
            <person name="Ashrafi H."/>
            <person name="Bedon F."/>
            <person name="Bowers J.E."/>
            <person name="Brubaker C.L."/>
            <person name="Chee P.W."/>
            <person name="Das S."/>
            <person name="Gingle A.R."/>
            <person name="Haigler C.H."/>
            <person name="Harker D."/>
            <person name="Hoffmann L.V."/>
            <person name="Hovav R."/>
            <person name="Jones D.C."/>
            <person name="Lemke C."/>
            <person name="Mansoor S."/>
            <person name="ur Rahman M."/>
            <person name="Rainville L.N."/>
            <person name="Rambani A."/>
            <person name="Reddy U.K."/>
            <person name="Rong J.K."/>
            <person name="Saranga Y."/>
            <person name="Scheffler B.E."/>
            <person name="Scheffler J.A."/>
            <person name="Stelly D.M."/>
            <person name="Triplett B.A."/>
            <person name="Van Deynze A."/>
            <person name="Vaslin M.F."/>
            <person name="Waghmare V.N."/>
            <person name="Walford S.A."/>
            <person name="Wright R.J."/>
            <person name="Zaki E.A."/>
            <person name="Zhang T."/>
            <person name="Dennis E.S."/>
            <person name="Mayer K.F."/>
            <person name="Peterson D.G."/>
            <person name="Rokhsar D.S."/>
            <person name="Wang X."/>
            <person name="Schmutz J."/>
        </authorList>
    </citation>
    <scope>NUCLEOTIDE SEQUENCE [LARGE SCALE GENOMIC DNA]</scope>
</reference>
<dbReference type="AlphaFoldDB" id="A0A0D2NJ87"/>
<sequence length="91" mass="10285">VNFEAPFCLVWIGWALFEELSIPCKLVLNVVVMEETEALIVLKYVLYVLRFDSFSMFNLLKVVLVLPISKECLEGILGSLLNINSTVPSFC</sequence>
<dbReference type="EMBL" id="CM001745">
    <property type="protein sequence ID" value="KJB33037.1"/>
    <property type="molecule type" value="Genomic_DNA"/>
</dbReference>
<evidence type="ECO:0000313" key="2">
    <source>
        <dbReference type="Proteomes" id="UP000032304"/>
    </source>
</evidence>
<accession>A0A0D2NJ87</accession>
<name>A0A0D2NJ87_GOSRA</name>
<proteinExistence type="predicted"/>
<dbReference type="Proteomes" id="UP000032304">
    <property type="component" value="Chromosome 6"/>
</dbReference>
<keyword evidence="2" id="KW-1185">Reference proteome</keyword>
<feature type="non-terminal residue" evidence="1">
    <location>
        <position position="1"/>
    </location>
</feature>
<dbReference type="Gramene" id="KJB33037">
    <property type="protein sequence ID" value="KJB33037"/>
    <property type="gene ID" value="B456_006G033700"/>
</dbReference>
<protein>
    <submittedName>
        <fullName evidence="1">Uncharacterized protein</fullName>
    </submittedName>
</protein>
<organism evidence="1 2">
    <name type="scientific">Gossypium raimondii</name>
    <name type="common">Peruvian cotton</name>
    <name type="synonym">Gossypium klotzschianum subsp. raimondii</name>
    <dbReference type="NCBI Taxonomy" id="29730"/>
    <lineage>
        <taxon>Eukaryota</taxon>
        <taxon>Viridiplantae</taxon>
        <taxon>Streptophyta</taxon>
        <taxon>Embryophyta</taxon>
        <taxon>Tracheophyta</taxon>
        <taxon>Spermatophyta</taxon>
        <taxon>Magnoliopsida</taxon>
        <taxon>eudicotyledons</taxon>
        <taxon>Gunneridae</taxon>
        <taxon>Pentapetalae</taxon>
        <taxon>rosids</taxon>
        <taxon>malvids</taxon>
        <taxon>Malvales</taxon>
        <taxon>Malvaceae</taxon>
        <taxon>Malvoideae</taxon>
        <taxon>Gossypium</taxon>
    </lineage>
</organism>
<gene>
    <name evidence="1" type="ORF">B456_006G033700</name>
</gene>